<gene>
    <name evidence="2" type="ORF">AVEN_180553_1</name>
</gene>
<organism evidence="2 3">
    <name type="scientific">Araneus ventricosus</name>
    <name type="common">Orbweaver spider</name>
    <name type="synonym">Epeira ventricosa</name>
    <dbReference type="NCBI Taxonomy" id="182803"/>
    <lineage>
        <taxon>Eukaryota</taxon>
        <taxon>Metazoa</taxon>
        <taxon>Ecdysozoa</taxon>
        <taxon>Arthropoda</taxon>
        <taxon>Chelicerata</taxon>
        <taxon>Arachnida</taxon>
        <taxon>Araneae</taxon>
        <taxon>Araneomorphae</taxon>
        <taxon>Entelegynae</taxon>
        <taxon>Araneoidea</taxon>
        <taxon>Araneidae</taxon>
        <taxon>Araneus</taxon>
    </lineage>
</organism>
<evidence type="ECO:0000313" key="3">
    <source>
        <dbReference type="Proteomes" id="UP000499080"/>
    </source>
</evidence>
<reference evidence="2 3" key="1">
    <citation type="journal article" date="2019" name="Sci. Rep.">
        <title>Orb-weaving spider Araneus ventricosus genome elucidates the spidroin gene catalogue.</title>
        <authorList>
            <person name="Kono N."/>
            <person name="Nakamura H."/>
            <person name="Ohtoshi R."/>
            <person name="Moran D.A.P."/>
            <person name="Shinohara A."/>
            <person name="Yoshida Y."/>
            <person name="Fujiwara M."/>
            <person name="Mori M."/>
            <person name="Tomita M."/>
            <person name="Arakawa K."/>
        </authorList>
    </citation>
    <scope>NUCLEOTIDE SEQUENCE [LARGE SCALE GENOMIC DNA]</scope>
</reference>
<dbReference type="InterPro" id="IPR043502">
    <property type="entry name" value="DNA/RNA_pol_sf"/>
</dbReference>
<dbReference type="InterPro" id="IPR000477">
    <property type="entry name" value="RT_dom"/>
</dbReference>
<evidence type="ECO:0000259" key="1">
    <source>
        <dbReference type="Pfam" id="PF00078"/>
    </source>
</evidence>
<protein>
    <recommendedName>
        <fullName evidence="1">Reverse transcriptase domain-containing protein</fullName>
    </recommendedName>
</protein>
<accession>A0A4Y2FJG8</accession>
<keyword evidence="3" id="KW-1185">Reference proteome</keyword>
<dbReference type="Pfam" id="PF00078">
    <property type="entry name" value="RVT_1"/>
    <property type="match status" value="1"/>
</dbReference>
<dbReference type="OrthoDB" id="7744496at2759"/>
<dbReference type="Proteomes" id="UP000499080">
    <property type="component" value="Unassembled WGS sequence"/>
</dbReference>
<dbReference type="PANTHER" id="PTHR19446">
    <property type="entry name" value="REVERSE TRANSCRIPTASES"/>
    <property type="match status" value="1"/>
</dbReference>
<dbReference type="EMBL" id="BGPR01000957">
    <property type="protein sequence ID" value="GBM41263.1"/>
    <property type="molecule type" value="Genomic_DNA"/>
</dbReference>
<comment type="caution">
    <text evidence="2">The sequence shown here is derived from an EMBL/GenBank/DDBJ whole genome shotgun (WGS) entry which is preliminary data.</text>
</comment>
<name>A0A4Y2FJG8_ARAVE</name>
<proteinExistence type="predicted"/>
<sequence>MARSSAVNRLNGKEQSTMGSARHTITYPNWWTQNLELEKKRPRALRRRAQTDYLTERTNRFVIESKEKAIYKKKIKHARTSGWQNFYTLATNPYGKYYKAAFCKGALPSGNPGRSSIDRLPFTTCKEFLDKMFPQPEYSVNYSHQQQPNPDGSPFTKQEVSFVIKHLPADKAPGVDGIDNLVIKILHNKFPYLLTSFYNKCLHLGFFPDPLKLRNMVFFQKQGKDASPTISKLRPPLRTAIWIQRRTLNIKGSFDNLHHQAILQVLAASPCPANINKVFYNILQNRKASIQTPTGPVLRDLKKGYPQVSCSSPALWNLVANSALNIWPDNVHVQAFADDFAMVIHAPTKEKLKQVAQNAINAFDTWCKETHLEVAPEKTNYIILSKMVAPPKSHVERSHNQKVNSIKYLGIHIDEKLIGGGTLMLKRPKQSSSTRTSVRSREKLGISLKHRRILYKTVVERMLAHGLAAWCLNPSARMVRKLSSIERSFLLSLSGEYRTTPKAVPQAIFCLPPLHLQLQFEARHITLARLRKHLSLPAVNLQTDQI</sequence>
<feature type="domain" description="Reverse transcriptase" evidence="1">
    <location>
        <begin position="248"/>
        <end position="413"/>
    </location>
</feature>
<dbReference type="AlphaFoldDB" id="A0A4Y2FJG8"/>
<dbReference type="GO" id="GO:0071897">
    <property type="term" value="P:DNA biosynthetic process"/>
    <property type="evidence" value="ECO:0007669"/>
    <property type="project" value="UniProtKB-ARBA"/>
</dbReference>
<evidence type="ECO:0000313" key="2">
    <source>
        <dbReference type="EMBL" id="GBM41263.1"/>
    </source>
</evidence>
<dbReference type="SUPFAM" id="SSF56672">
    <property type="entry name" value="DNA/RNA polymerases"/>
    <property type="match status" value="1"/>
</dbReference>